<evidence type="ECO:0008006" key="4">
    <source>
        <dbReference type="Google" id="ProtNLM"/>
    </source>
</evidence>
<protein>
    <recommendedName>
        <fullName evidence="4">SAM-dependent methyltransferase</fullName>
    </recommendedName>
</protein>
<dbReference type="PANTHER" id="PTHR20974:SF0">
    <property type="entry name" value="UPF0585 PROTEIN CG18661"/>
    <property type="match status" value="1"/>
</dbReference>
<dbReference type="InterPro" id="IPR029063">
    <property type="entry name" value="SAM-dependent_MTases_sf"/>
</dbReference>
<sequence>MADPVSLQRYYGVEIPRDKDRIVFAWTERNKNPILKQLQAVWSPAPAHVLEISSGSGQHVAYFASHFPSTTFHPTEYVPSFFSSIRAYSYPLSNITPPQKLDVASDDWSRLTPQHFDAMLVVNLCHIAPWHVSEGLLKGVSKHLNGGYLLIYGPFKRNGAFTSESNEEFDRDLKRRNHAWGLRDTDDIQQLASQYNLVLDKVLDMPSNNFMLWIRKA</sequence>
<proteinExistence type="inferred from homology"/>
<organism evidence="2 3">
    <name type="scientific">Bifiguratus adelaidae</name>
    <dbReference type="NCBI Taxonomy" id="1938954"/>
    <lineage>
        <taxon>Eukaryota</taxon>
        <taxon>Fungi</taxon>
        <taxon>Fungi incertae sedis</taxon>
        <taxon>Mucoromycota</taxon>
        <taxon>Mucoromycotina</taxon>
        <taxon>Endogonomycetes</taxon>
        <taxon>Endogonales</taxon>
        <taxon>Endogonales incertae sedis</taxon>
        <taxon>Bifiguratus</taxon>
    </lineage>
</organism>
<keyword evidence="3" id="KW-1185">Reference proteome</keyword>
<dbReference type="AlphaFoldDB" id="A0A261Y2E5"/>
<comment type="similarity">
    <text evidence="1">Belongs to the UPF0585 family.</text>
</comment>
<accession>A0A261Y2E5</accession>
<dbReference type="OrthoDB" id="10258744at2759"/>
<name>A0A261Y2E5_9FUNG</name>
<dbReference type="EMBL" id="MVBO01000030">
    <property type="protein sequence ID" value="OZJ04795.1"/>
    <property type="molecule type" value="Genomic_DNA"/>
</dbReference>
<evidence type="ECO:0000313" key="2">
    <source>
        <dbReference type="EMBL" id="OZJ04795.1"/>
    </source>
</evidence>
<dbReference type="PANTHER" id="PTHR20974">
    <property type="entry name" value="UPF0585 PROTEIN CG18661"/>
    <property type="match status" value="1"/>
</dbReference>
<comment type="caution">
    <text evidence="2">The sequence shown here is derived from an EMBL/GenBank/DDBJ whole genome shotgun (WGS) entry which is preliminary data.</text>
</comment>
<gene>
    <name evidence="2" type="ORF">BZG36_01876</name>
</gene>
<dbReference type="Proteomes" id="UP000242875">
    <property type="component" value="Unassembled WGS sequence"/>
</dbReference>
<dbReference type="InterPro" id="IPR010342">
    <property type="entry name" value="DUF938"/>
</dbReference>
<dbReference type="Gene3D" id="3.40.50.150">
    <property type="entry name" value="Vaccinia Virus protein VP39"/>
    <property type="match status" value="1"/>
</dbReference>
<reference evidence="2 3" key="1">
    <citation type="journal article" date="2017" name="Mycologia">
        <title>Bifiguratus adelaidae, gen. et sp. nov., a new member of Mucoromycotina in endophytic and soil-dwelling habitats.</title>
        <authorList>
            <person name="Torres-Cruz T.J."/>
            <person name="Billingsley Tobias T.L."/>
            <person name="Almatruk M."/>
            <person name="Hesse C."/>
            <person name="Kuske C.R."/>
            <person name="Desiro A."/>
            <person name="Benucci G.M."/>
            <person name="Bonito G."/>
            <person name="Stajich J.E."/>
            <person name="Dunlap C."/>
            <person name="Arnold A.E."/>
            <person name="Porras-Alfaro A."/>
        </authorList>
    </citation>
    <scope>NUCLEOTIDE SEQUENCE [LARGE SCALE GENOMIC DNA]</scope>
    <source>
        <strain evidence="2 3">AZ0501</strain>
    </source>
</reference>
<evidence type="ECO:0000256" key="1">
    <source>
        <dbReference type="ARBA" id="ARBA00008308"/>
    </source>
</evidence>
<dbReference type="SUPFAM" id="SSF53335">
    <property type="entry name" value="S-adenosyl-L-methionine-dependent methyltransferases"/>
    <property type="match status" value="1"/>
</dbReference>
<dbReference type="Pfam" id="PF06080">
    <property type="entry name" value="DUF938"/>
    <property type="match status" value="1"/>
</dbReference>
<evidence type="ECO:0000313" key="3">
    <source>
        <dbReference type="Proteomes" id="UP000242875"/>
    </source>
</evidence>